<dbReference type="SUPFAM" id="SSF53850">
    <property type="entry name" value="Periplasmic binding protein-like II"/>
    <property type="match status" value="1"/>
</dbReference>
<name>A0A5N4AKS5_PHOPY</name>
<dbReference type="InParanoid" id="A0A5N4AKS5"/>
<keyword evidence="5 8" id="KW-0472">Membrane</keyword>
<dbReference type="Gene3D" id="1.10.287.70">
    <property type="match status" value="1"/>
</dbReference>
<reference evidence="9 10" key="1">
    <citation type="journal article" date="2018" name="Elife">
        <title>Firefly genomes illuminate parallel origins of bioluminescence in beetles.</title>
        <authorList>
            <person name="Fallon T.R."/>
            <person name="Lower S.E."/>
            <person name="Chang C.H."/>
            <person name="Bessho-Uehara M."/>
            <person name="Martin G.J."/>
            <person name="Bewick A.J."/>
            <person name="Behringer M."/>
            <person name="Debat H.J."/>
            <person name="Wong I."/>
            <person name="Day J.C."/>
            <person name="Suvorov A."/>
            <person name="Silva C.J."/>
            <person name="Stanger-Hall K.F."/>
            <person name="Hall D.W."/>
            <person name="Schmitz R.J."/>
            <person name="Nelson D.R."/>
            <person name="Lewis S.M."/>
            <person name="Shigenobu S."/>
            <person name="Bybee S.M."/>
            <person name="Larracuente A.M."/>
            <person name="Oba Y."/>
            <person name="Weng J.K."/>
        </authorList>
    </citation>
    <scope>NUCLEOTIDE SEQUENCE [LARGE SCALE GENOMIC DNA]</scope>
    <source>
        <strain evidence="9">1611_PpyrPB1</strain>
        <tissue evidence="9">Whole body</tissue>
    </source>
</reference>
<sequence>MSAPTMLHVLMNTIINEYFGNSYCIIILADQTGALNYRGNIPIVNIHPINAEVNDSIAYHGHGCQDIVIDHDDPLKVFESFEFNLRLHKARFNFRRYLIPAGDMSIFNSTNLEYVVNLLVIVPDDTESNCFKLVTHQYVGQSGNNDPRILDYWFGHNQSFLHGNDLFPDKLRNQQGRTLRCATFNYKPYSIIENSPPTAVGSENAIAHVFAEMLNMTIEYIVDDKEWGIIYDNWTGDGILGHVAIDKADMGYGALYTWAHEYQFLDLSKPVVRTGITCLVPAPRLADGWLIPFFPFSFQMWLWFSVTFVLLSLATIGITAYVTKHHLEYKHHNSKGKRKGTINYRVIFNQSMIKLTQIFLIQSLSFRGRAIDTTFRYLFPIFLYSLIITATYSSGLAAVMTLPRYIGTIDTVWNLAKSDLRWGATQDAWIYSILEEKRPQYKTLLNKFVATSKENLLGFAKTNRFAFSIERLPSGQFAIGNYITEDIVKRLRLMHEDLYWEYCVFMVRKSSPLLEPLDTLILKLNEAGLILFWEKEAVGTHMDMRVQKVVAFYRASQVKQADSPVVKLMWVHVEGAFGILFFGLLFSFVCFIIEVVYKRKEYFPRKPYLV</sequence>
<keyword evidence="7" id="KW-0325">Glycoprotein</keyword>
<keyword evidence="3 8" id="KW-0812">Transmembrane</keyword>
<dbReference type="Gene3D" id="3.40.190.10">
    <property type="entry name" value="Periplasmic binding protein-like II"/>
    <property type="match status" value="1"/>
</dbReference>
<proteinExistence type="predicted"/>
<protein>
    <submittedName>
        <fullName evidence="9">Uncharacterized protein</fullName>
    </submittedName>
</protein>
<dbReference type="GO" id="GO:0005886">
    <property type="term" value="C:plasma membrane"/>
    <property type="evidence" value="ECO:0007669"/>
    <property type="project" value="UniProtKB-SubCell"/>
</dbReference>
<dbReference type="InterPro" id="IPR052192">
    <property type="entry name" value="Insect_Ionotropic_Sensory_Rcpt"/>
</dbReference>
<comment type="subcellular location">
    <subcellularLocation>
        <location evidence="1">Cell membrane</location>
        <topology evidence="1">Multi-pass membrane protein</topology>
    </subcellularLocation>
</comment>
<evidence type="ECO:0000256" key="5">
    <source>
        <dbReference type="ARBA" id="ARBA00023136"/>
    </source>
</evidence>
<comment type="caution">
    <text evidence="9">The sequence shown here is derived from an EMBL/GenBank/DDBJ whole genome shotgun (WGS) entry which is preliminary data.</text>
</comment>
<evidence type="ECO:0000256" key="8">
    <source>
        <dbReference type="SAM" id="Phobius"/>
    </source>
</evidence>
<dbReference type="PANTHER" id="PTHR42643:SF40">
    <property type="entry name" value="IONOTROPIC RECEPTOR 41A-RELATED"/>
    <property type="match status" value="1"/>
</dbReference>
<dbReference type="Proteomes" id="UP000327044">
    <property type="component" value="Unassembled WGS sequence"/>
</dbReference>
<keyword evidence="10" id="KW-1185">Reference proteome</keyword>
<evidence type="ECO:0000256" key="4">
    <source>
        <dbReference type="ARBA" id="ARBA00022989"/>
    </source>
</evidence>
<dbReference type="AlphaFoldDB" id="A0A5N4AKS5"/>
<feature type="transmembrane region" description="Helical" evidence="8">
    <location>
        <begin position="577"/>
        <end position="597"/>
    </location>
</feature>
<evidence type="ECO:0000313" key="10">
    <source>
        <dbReference type="Proteomes" id="UP000327044"/>
    </source>
</evidence>
<evidence type="ECO:0000256" key="1">
    <source>
        <dbReference type="ARBA" id="ARBA00004651"/>
    </source>
</evidence>
<organism evidence="9 10">
    <name type="scientific">Photinus pyralis</name>
    <name type="common">Common eastern firefly</name>
    <name type="synonym">Lampyris pyralis</name>
    <dbReference type="NCBI Taxonomy" id="7054"/>
    <lineage>
        <taxon>Eukaryota</taxon>
        <taxon>Metazoa</taxon>
        <taxon>Ecdysozoa</taxon>
        <taxon>Arthropoda</taxon>
        <taxon>Hexapoda</taxon>
        <taxon>Insecta</taxon>
        <taxon>Pterygota</taxon>
        <taxon>Neoptera</taxon>
        <taxon>Endopterygota</taxon>
        <taxon>Coleoptera</taxon>
        <taxon>Polyphaga</taxon>
        <taxon>Elateriformia</taxon>
        <taxon>Elateroidea</taxon>
        <taxon>Lampyridae</taxon>
        <taxon>Lampyrinae</taxon>
        <taxon>Photinus</taxon>
    </lineage>
</organism>
<keyword evidence="4 8" id="KW-1133">Transmembrane helix</keyword>
<dbReference type="OrthoDB" id="8182981at2759"/>
<feature type="transmembrane region" description="Helical" evidence="8">
    <location>
        <begin position="300"/>
        <end position="322"/>
    </location>
</feature>
<evidence type="ECO:0000256" key="6">
    <source>
        <dbReference type="ARBA" id="ARBA00023170"/>
    </source>
</evidence>
<evidence type="ECO:0000256" key="7">
    <source>
        <dbReference type="ARBA" id="ARBA00023180"/>
    </source>
</evidence>
<gene>
    <name evidence="9" type="ORF">PPYR_08945</name>
</gene>
<evidence type="ECO:0000313" key="9">
    <source>
        <dbReference type="EMBL" id="KAB0797952.1"/>
    </source>
</evidence>
<keyword evidence="2" id="KW-1003">Cell membrane</keyword>
<dbReference type="PANTHER" id="PTHR42643">
    <property type="entry name" value="IONOTROPIC RECEPTOR 20A-RELATED"/>
    <property type="match status" value="1"/>
</dbReference>
<evidence type="ECO:0000256" key="2">
    <source>
        <dbReference type="ARBA" id="ARBA00022475"/>
    </source>
</evidence>
<keyword evidence="6" id="KW-0675">Receptor</keyword>
<evidence type="ECO:0000256" key="3">
    <source>
        <dbReference type="ARBA" id="ARBA00022692"/>
    </source>
</evidence>
<dbReference type="EMBL" id="VVIM01000006">
    <property type="protein sequence ID" value="KAB0797952.1"/>
    <property type="molecule type" value="Genomic_DNA"/>
</dbReference>
<feature type="transmembrane region" description="Helical" evidence="8">
    <location>
        <begin position="381"/>
        <end position="402"/>
    </location>
</feature>
<accession>A0A5N4AKS5</accession>
<dbReference type="FunCoup" id="A0A5N4AKS5">
    <property type="interactions" value="20"/>
</dbReference>